<proteinExistence type="predicted"/>
<dbReference type="EMBL" id="JARPOI010000016">
    <property type="protein sequence ID" value="KAJ9145839.1"/>
    <property type="molecule type" value="Genomic_DNA"/>
</dbReference>
<name>A0ABQ9KP13_HEVBR</name>
<accession>A0ABQ9KP13</accession>
<gene>
    <name evidence="2" type="ORF">P3X46_028172</name>
</gene>
<reference evidence="2" key="1">
    <citation type="journal article" date="2023" name="Plant Biotechnol. J.">
        <title>Chromosome-level wild Hevea brasiliensis genome provides new tools for genomic-assisted breeding and valuable loci to elevate rubber yield.</title>
        <authorList>
            <person name="Cheng H."/>
            <person name="Song X."/>
            <person name="Hu Y."/>
            <person name="Wu T."/>
            <person name="Yang Q."/>
            <person name="An Z."/>
            <person name="Feng S."/>
            <person name="Deng Z."/>
            <person name="Wu W."/>
            <person name="Zeng X."/>
            <person name="Tu M."/>
            <person name="Wang X."/>
            <person name="Huang H."/>
        </authorList>
    </citation>
    <scope>NUCLEOTIDE SEQUENCE</scope>
    <source>
        <strain evidence="2">MT/VB/25A 57/8</strain>
    </source>
</reference>
<evidence type="ECO:0000313" key="2">
    <source>
        <dbReference type="EMBL" id="KAJ9145839.1"/>
    </source>
</evidence>
<evidence type="ECO:0000256" key="1">
    <source>
        <dbReference type="SAM" id="MobiDB-lite"/>
    </source>
</evidence>
<evidence type="ECO:0000313" key="3">
    <source>
        <dbReference type="Proteomes" id="UP001174677"/>
    </source>
</evidence>
<feature type="region of interest" description="Disordered" evidence="1">
    <location>
        <begin position="30"/>
        <end position="79"/>
    </location>
</feature>
<keyword evidence="3" id="KW-1185">Reference proteome</keyword>
<dbReference type="Proteomes" id="UP001174677">
    <property type="component" value="Chromosome 16"/>
</dbReference>
<protein>
    <submittedName>
        <fullName evidence="2">Uncharacterized protein</fullName>
    </submittedName>
</protein>
<comment type="caution">
    <text evidence="2">The sequence shown here is derived from an EMBL/GenBank/DDBJ whole genome shotgun (WGS) entry which is preliminary data.</text>
</comment>
<feature type="compositionally biased region" description="Basic residues" evidence="1">
    <location>
        <begin position="52"/>
        <end position="65"/>
    </location>
</feature>
<organism evidence="2 3">
    <name type="scientific">Hevea brasiliensis</name>
    <name type="common">Para rubber tree</name>
    <name type="synonym">Siphonia brasiliensis</name>
    <dbReference type="NCBI Taxonomy" id="3981"/>
    <lineage>
        <taxon>Eukaryota</taxon>
        <taxon>Viridiplantae</taxon>
        <taxon>Streptophyta</taxon>
        <taxon>Embryophyta</taxon>
        <taxon>Tracheophyta</taxon>
        <taxon>Spermatophyta</taxon>
        <taxon>Magnoliopsida</taxon>
        <taxon>eudicotyledons</taxon>
        <taxon>Gunneridae</taxon>
        <taxon>Pentapetalae</taxon>
        <taxon>rosids</taxon>
        <taxon>fabids</taxon>
        <taxon>Malpighiales</taxon>
        <taxon>Euphorbiaceae</taxon>
        <taxon>Crotonoideae</taxon>
        <taxon>Micrandreae</taxon>
        <taxon>Hevea</taxon>
    </lineage>
</organism>
<sequence>MRNSPPPPFSPPSLSFSHLSLPIPLFFRRTTTAGDRHNSGDPPATSRTTRNGGKRGKRERKRAHSGQRLSDAISASSDVRSRRFRWRWKACSESFLLIPILKQMEVG</sequence>